<dbReference type="AlphaFoldDB" id="A0A174YU75"/>
<dbReference type="HAMAP" id="MF_00571">
    <property type="entry name" value="GalP_UDP_trans"/>
    <property type="match status" value="1"/>
</dbReference>
<feature type="domain" description="Galactose-1-phosphate uridyl transferase N-terminal" evidence="11">
    <location>
        <begin position="18"/>
        <end position="227"/>
    </location>
</feature>
<organism evidence="13 14">
    <name type="scientific">Lachnospira eligens</name>
    <dbReference type="NCBI Taxonomy" id="39485"/>
    <lineage>
        <taxon>Bacteria</taxon>
        <taxon>Bacillati</taxon>
        <taxon>Bacillota</taxon>
        <taxon>Clostridia</taxon>
        <taxon>Lachnospirales</taxon>
        <taxon>Lachnospiraceae</taxon>
        <taxon>Lachnospira</taxon>
    </lineage>
</organism>
<comment type="subcellular location">
    <subcellularLocation>
        <location evidence="2 10">Cytoplasm</location>
    </subcellularLocation>
</comment>
<keyword evidence="9 10" id="KW-0119">Carbohydrate metabolism</keyword>
<comment type="pathway">
    <text evidence="3 10">Carbohydrate metabolism; galactose metabolism.</text>
</comment>
<evidence type="ECO:0000313" key="13">
    <source>
        <dbReference type="EMBL" id="CUQ75311.1"/>
    </source>
</evidence>
<dbReference type="PIRSF" id="PIRSF006005">
    <property type="entry name" value="GalT_BS"/>
    <property type="match status" value="1"/>
</dbReference>
<dbReference type="InterPro" id="IPR005850">
    <property type="entry name" value="GalP_Utransf_C"/>
</dbReference>
<evidence type="ECO:0000256" key="10">
    <source>
        <dbReference type="HAMAP-Rule" id="MF_00571"/>
    </source>
</evidence>
<evidence type="ECO:0000256" key="1">
    <source>
        <dbReference type="ARBA" id="ARBA00001107"/>
    </source>
</evidence>
<protein>
    <recommendedName>
        <fullName evidence="10">Galactose-1-phosphate uridylyltransferase</fullName>
        <shortName evidence="10">Gal-1-P uridylyltransferase</shortName>
        <ecNumber evidence="10">2.7.7.12</ecNumber>
    </recommendedName>
    <alternativeName>
        <fullName evidence="10">UDP-glucose--hexose-1-phosphate uridylyltransferase</fullName>
    </alternativeName>
</protein>
<evidence type="ECO:0000256" key="4">
    <source>
        <dbReference type="ARBA" id="ARBA00008706"/>
    </source>
</evidence>
<keyword evidence="5 10" id="KW-0963">Cytoplasm</keyword>
<keyword evidence="6 10" id="KW-0808">Transferase</keyword>
<dbReference type="RefSeq" id="WP_055214342.1">
    <property type="nucleotide sequence ID" value="NZ_CZBU01000001.1"/>
</dbReference>
<dbReference type="GO" id="GO:0008108">
    <property type="term" value="F:UDP-glucose:hexose-1-phosphate uridylyltransferase activity"/>
    <property type="evidence" value="ECO:0007669"/>
    <property type="project" value="UniProtKB-UniRule"/>
</dbReference>
<evidence type="ECO:0000256" key="8">
    <source>
        <dbReference type="ARBA" id="ARBA00023144"/>
    </source>
</evidence>
<proteinExistence type="inferred from homology"/>
<sequence>MNELISELVGYGIEKGLVEEDDKIYVINRLLELFRLDSYTQTDKAIRQLSEILSDMTDYAAEHGLIPENTNVYRDLFDTKIMGILTPAPSVVRAKFTDLYAKNPKKATDFYYQFSQDTNYIRKDRVARDKKWKADTQYGKIDITINLSKPEKDPRDIARAATQAKNDYPKCLLCAENEGYAGTLSHPARQNHRIIPIKLDGQDYYMQYSPYVYYNEHCIVFNAKHTPMKIDEAVFVKLLDFVRQFPHYTLGSNADLPIVGGSILSHDHFQGGAYTFAMAEAPYEYMFEIAGFEDVTAGCVKWPLSVIRLQGSSIGRLAKVSDYILQKWRGYTDEEAFIFSETDGVPHNTITPIARMNGNLYEMDLVLRNNITTEDRPWGVYHPEEKLHHIKKENIGLIEVMGLAVLPSRLKKEMDILAKAIIEGKNIHDIEEIKIHADWVDEWLDSYDITTENIESIIQKEIADCFVQVLECAGVYKRTEKGFAAFKRFLSVL</sequence>
<evidence type="ECO:0000313" key="14">
    <source>
        <dbReference type="Proteomes" id="UP000095621"/>
    </source>
</evidence>
<evidence type="ECO:0000256" key="2">
    <source>
        <dbReference type="ARBA" id="ARBA00004496"/>
    </source>
</evidence>
<name>A0A174YU75_9FIRM</name>
<dbReference type="PANTHER" id="PTHR39191">
    <property type="entry name" value="GALACTOSE-1-PHOSPHATE URIDYLYLTRANSFERASE"/>
    <property type="match status" value="1"/>
</dbReference>
<keyword evidence="8 10" id="KW-0299">Galactose metabolism</keyword>
<dbReference type="Pfam" id="PF02744">
    <property type="entry name" value="GalP_UDP_tr_C"/>
    <property type="match status" value="1"/>
</dbReference>
<evidence type="ECO:0000256" key="6">
    <source>
        <dbReference type="ARBA" id="ARBA00022679"/>
    </source>
</evidence>
<dbReference type="OrthoDB" id="2293at2"/>
<gene>
    <name evidence="10" type="primary">galT</name>
    <name evidence="13" type="ORF">ERS852490_00439</name>
</gene>
<dbReference type="EC" id="2.7.7.12" evidence="10"/>
<dbReference type="InterPro" id="IPR023425">
    <property type="entry name" value="GalP_uridyl_Trfase_II_CS"/>
</dbReference>
<dbReference type="Pfam" id="PF01087">
    <property type="entry name" value="GalP_UDP_transf"/>
    <property type="match status" value="1"/>
</dbReference>
<evidence type="ECO:0000256" key="3">
    <source>
        <dbReference type="ARBA" id="ARBA00004947"/>
    </source>
</evidence>
<evidence type="ECO:0000259" key="12">
    <source>
        <dbReference type="Pfam" id="PF02744"/>
    </source>
</evidence>
<comment type="catalytic activity">
    <reaction evidence="1 10">
        <text>alpha-D-galactose 1-phosphate + UDP-alpha-D-glucose = alpha-D-glucose 1-phosphate + UDP-alpha-D-galactose</text>
        <dbReference type="Rhea" id="RHEA:13989"/>
        <dbReference type="ChEBI" id="CHEBI:58336"/>
        <dbReference type="ChEBI" id="CHEBI:58601"/>
        <dbReference type="ChEBI" id="CHEBI:58885"/>
        <dbReference type="ChEBI" id="CHEBI:66914"/>
        <dbReference type="EC" id="2.7.7.12"/>
    </reaction>
</comment>
<feature type="domain" description="Galactose-1-phosphate uridyl transferase C-terminal" evidence="12">
    <location>
        <begin position="242"/>
        <end position="429"/>
    </location>
</feature>
<reference evidence="13 14" key="1">
    <citation type="submission" date="2015-09" db="EMBL/GenBank/DDBJ databases">
        <authorList>
            <consortium name="Pathogen Informatics"/>
        </authorList>
    </citation>
    <scope>NUCLEOTIDE SEQUENCE [LARGE SCALE GENOMIC DNA]</scope>
    <source>
        <strain evidence="13 14">2789STDY5834875</strain>
    </source>
</reference>
<keyword evidence="7 10" id="KW-0548">Nucleotidyltransferase</keyword>
<evidence type="ECO:0000256" key="9">
    <source>
        <dbReference type="ARBA" id="ARBA00023277"/>
    </source>
</evidence>
<dbReference type="NCBIfam" id="NF003629">
    <property type="entry name" value="PRK05270.1-2"/>
    <property type="match status" value="1"/>
</dbReference>
<dbReference type="GO" id="GO:0006012">
    <property type="term" value="P:galactose metabolic process"/>
    <property type="evidence" value="ECO:0007669"/>
    <property type="project" value="UniProtKB-UniRule"/>
</dbReference>
<dbReference type="EMBL" id="CZBU01000001">
    <property type="protein sequence ID" value="CUQ75311.1"/>
    <property type="molecule type" value="Genomic_DNA"/>
</dbReference>
<dbReference type="UniPathway" id="UPA00214"/>
<dbReference type="InterPro" id="IPR005849">
    <property type="entry name" value="GalP_Utransf_N"/>
</dbReference>
<evidence type="ECO:0000256" key="7">
    <source>
        <dbReference type="ARBA" id="ARBA00022695"/>
    </source>
</evidence>
<dbReference type="GO" id="GO:0005737">
    <property type="term" value="C:cytoplasm"/>
    <property type="evidence" value="ECO:0007669"/>
    <property type="project" value="UniProtKB-SubCell"/>
</dbReference>
<dbReference type="Proteomes" id="UP000095621">
    <property type="component" value="Unassembled WGS sequence"/>
</dbReference>
<dbReference type="PANTHER" id="PTHR39191:SF1">
    <property type="entry name" value="DUF4922 DOMAIN-CONTAINING PROTEIN"/>
    <property type="match status" value="1"/>
</dbReference>
<dbReference type="PROSITE" id="PS01163">
    <property type="entry name" value="GAL_P_UDP_TRANSF_II"/>
    <property type="match status" value="1"/>
</dbReference>
<evidence type="ECO:0000256" key="5">
    <source>
        <dbReference type="ARBA" id="ARBA00022490"/>
    </source>
</evidence>
<dbReference type="InterPro" id="IPR000766">
    <property type="entry name" value="GalP_uridyl_Trfase_II"/>
</dbReference>
<evidence type="ECO:0000259" key="11">
    <source>
        <dbReference type="Pfam" id="PF01087"/>
    </source>
</evidence>
<accession>A0A174YU75</accession>
<comment type="similarity">
    <text evidence="4 10">Belongs to the galactose-1-phosphate uridylyltransferase type 2 family.</text>
</comment>